<sequence length="193" mass="22096">MKVPGLKIILIITISNLLLFATTLHSQVPIYFESDVIADTLYFGLPTGEEDIPQEFKEEEQAMMNLINAERKRFGLKPLKIDTALSAACRYHAYDMATQNYISHTGYDRGKDGKRKFANSTFERISQFYDATTLINENIAFGSKNVEDMFNLWVESDGHYKNMLAPNSRVAGIGLVYIPESEYKYYWVYNSAE</sequence>
<dbReference type="Proteomes" id="UP000257127">
    <property type="component" value="Unassembled WGS sequence"/>
</dbReference>
<evidence type="ECO:0000313" key="2">
    <source>
        <dbReference type="EMBL" id="RFC55231.1"/>
    </source>
</evidence>
<dbReference type="RefSeq" id="WP_116880211.1">
    <property type="nucleotide sequence ID" value="NZ_QURB01000002.1"/>
</dbReference>
<keyword evidence="3" id="KW-1185">Reference proteome</keyword>
<evidence type="ECO:0000259" key="1">
    <source>
        <dbReference type="Pfam" id="PF00188"/>
    </source>
</evidence>
<organism evidence="2 3">
    <name type="scientific">Brumimicrobium aurantiacum</name>
    <dbReference type="NCBI Taxonomy" id="1737063"/>
    <lineage>
        <taxon>Bacteria</taxon>
        <taxon>Pseudomonadati</taxon>
        <taxon>Bacteroidota</taxon>
        <taxon>Flavobacteriia</taxon>
        <taxon>Flavobacteriales</taxon>
        <taxon>Crocinitomicaceae</taxon>
        <taxon>Brumimicrobium</taxon>
    </lineage>
</organism>
<protein>
    <submittedName>
        <fullName evidence="2">CAP domain-containing protein</fullName>
    </submittedName>
</protein>
<dbReference type="PANTHER" id="PTHR31157">
    <property type="entry name" value="SCP DOMAIN-CONTAINING PROTEIN"/>
    <property type="match status" value="1"/>
</dbReference>
<gene>
    <name evidence="2" type="ORF">DXU93_05260</name>
</gene>
<dbReference type="Gene3D" id="3.40.33.10">
    <property type="entry name" value="CAP"/>
    <property type="match status" value="1"/>
</dbReference>
<proteinExistence type="predicted"/>
<reference evidence="2 3" key="1">
    <citation type="submission" date="2018-08" db="EMBL/GenBank/DDBJ databases">
        <title>The draft genome squence of Brumimicrobium sp. N62.</title>
        <authorList>
            <person name="Du Z.-J."/>
            <person name="Luo H.-R."/>
        </authorList>
    </citation>
    <scope>NUCLEOTIDE SEQUENCE [LARGE SCALE GENOMIC DNA]</scope>
    <source>
        <strain evidence="2 3">N62</strain>
    </source>
</reference>
<feature type="domain" description="SCP" evidence="1">
    <location>
        <begin position="65"/>
        <end position="189"/>
    </location>
</feature>
<dbReference type="InterPro" id="IPR035940">
    <property type="entry name" value="CAP_sf"/>
</dbReference>
<dbReference type="SUPFAM" id="SSF55797">
    <property type="entry name" value="PR-1-like"/>
    <property type="match status" value="1"/>
</dbReference>
<dbReference type="PANTHER" id="PTHR31157:SF1">
    <property type="entry name" value="SCP DOMAIN-CONTAINING PROTEIN"/>
    <property type="match status" value="1"/>
</dbReference>
<evidence type="ECO:0000313" key="3">
    <source>
        <dbReference type="Proteomes" id="UP000257127"/>
    </source>
</evidence>
<dbReference type="Pfam" id="PF00188">
    <property type="entry name" value="CAP"/>
    <property type="match status" value="1"/>
</dbReference>
<name>A0A3E1F091_9FLAO</name>
<dbReference type="CDD" id="cd05379">
    <property type="entry name" value="CAP_bacterial"/>
    <property type="match status" value="1"/>
</dbReference>
<accession>A0A3E1F091</accession>
<dbReference type="EMBL" id="QURB01000002">
    <property type="protein sequence ID" value="RFC55231.1"/>
    <property type="molecule type" value="Genomic_DNA"/>
</dbReference>
<dbReference type="InterPro" id="IPR014044">
    <property type="entry name" value="CAP_dom"/>
</dbReference>
<comment type="caution">
    <text evidence="2">The sequence shown here is derived from an EMBL/GenBank/DDBJ whole genome shotgun (WGS) entry which is preliminary data.</text>
</comment>
<dbReference type="AlphaFoldDB" id="A0A3E1F091"/>
<dbReference type="OrthoDB" id="982527at2"/>